<dbReference type="RefSeq" id="XP_007768373.1">
    <property type="nucleotide sequence ID" value="XM_007770183.1"/>
</dbReference>
<dbReference type="Gene3D" id="1.25.40.10">
    <property type="entry name" value="Tetratricopeptide repeat domain"/>
    <property type="match status" value="2"/>
</dbReference>
<dbReference type="Pfam" id="PF00076">
    <property type="entry name" value="RRM_1"/>
    <property type="match status" value="2"/>
</dbReference>
<dbReference type="GeneID" id="19198453"/>
<keyword evidence="1" id="KW-0677">Repeat</keyword>
<gene>
    <name evidence="6" type="ORF">CONPUDRAFT_103939</name>
</gene>
<name>A0A5M3MP17_CONPW</name>
<sequence>MDEAALLDTLANTLNDLSATPYDVSLHAQHIRIARSLPEMEAQVLSAHEMAANSLAVGEHIWIYILDEKAGQIDLDTPSGVMEMLALYEQAENDFLSISILQKHVEFILDRFAHFGAIEQKPAELGELCSIEWTRANLNVVVAKGLGHLSKSYVLWDKLKDWELEMLEATPPDERDAAVMLLDSLFLARLQQPHAKHEDTYSAYSSFTTTYQVPEAYESFMVAASQLRAKAVKAYERRDRYETASLSADPLPAYLSYVTYERRAKVPDPFVAKGVYERALAELAKRHMSLSEVTQSSSSKMETEEALRALWNGYADYMRTSAFDEVEEMQVLRRAIRSVPGSGEVWARYIRFLERKLDQDEEIEEVEKVTDAYDRAFATGLFSKDPAQIIPLVLSRAGFEKRQLEAQKSDGDSLLKVVEDGIALVRKATPEGDPLFRLEKFLSHLFISLELPDNAIALWQATAKHYKSSYLAWTTYTDILIKYDRHDVVRSAFQDVSTKNIDWPEVIWEAWLSFEHSFGSLDEIENAIERVDKARTIVNARRAKEAEQAAAQYAARYPAARPEAEQAMDVDTPAQVEEPVVAASTNSGTKRKVEDASEQPVGESSKKARVEAKPAPLKRDRENCAVFISSLPLGTDESDLNALFKDCGEIRGIKITELPQALVATVEFGTRDSVPAALTKDKKRIRGEEIAVHLAWRSTLYVTNFPESYDDARIREMFGQVSQCPMNEIRCLMAFCLQYGTIFDVRWPSKKYKSTRRFCYVQYTAPAAAENALVLHNFEVEPSRKLSVLISNPERKKERTDADANEKEVYVAGLSKYTTKEDLKGVFKTYGTVNDVRLVTDKNGQSKGFAFVEFESETSAQAALSANNYELRSRRIAVTLADSRVKPRYQDSKDTGLGRQAELQQRSVRIRNLPAGAQEGLLQQALEKYCVIKRVEVFEDRHEAVAELESQAEAGKLILRTGQIVFNGNALDLTEEGKPGAGGGPSSSTRTAAPAGGGGLFVPRSAASRPRAGLGRARIPGVVARPGTKSTVSAISNQSSVAQGEKGQDDFRKMLG</sequence>
<evidence type="ECO:0000256" key="1">
    <source>
        <dbReference type="ARBA" id="ARBA00022737"/>
    </source>
</evidence>
<evidence type="ECO:0000256" key="4">
    <source>
        <dbReference type="SAM" id="MobiDB-lite"/>
    </source>
</evidence>
<evidence type="ECO:0000259" key="5">
    <source>
        <dbReference type="PROSITE" id="PS50102"/>
    </source>
</evidence>
<dbReference type="CDD" id="cd00590">
    <property type="entry name" value="RRM_SF"/>
    <property type="match status" value="1"/>
</dbReference>
<dbReference type="InterPro" id="IPR011990">
    <property type="entry name" value="TPR-like_helical_dom_sf"/>
</dbReference>
<feature type="compositionally biased region" description="Basic and acidic residues" evidence="4">
    <location>
        <begin position="604"/>
        <end position="615"/>
    </location>
</feature>
<dbReference type="SUPFAM" id="SSF54928">
    <property type="entry name" value="RNA-binding domain, RBD"/>
    <property type="match status" value="3"/>
</dbReference>
<dbReference type="InterPro" id="IPR035979">
    <property type="entry name" value="RBD_domain_sf"/>
</dbReference>
<dbReference type="PANTHER" id="PTHR24012">
    <property type="entry name" value="RNA BINDING PROTEIN"/>
    <property type="match status" value="1"/>
</dbReference>
<dbReference type="PROSITE" id="PS50102">
    <property type="entry name" value="RRM"/>
    <property type="match status" value="3"/>
</dbReference>
<dbReference type="SUPFAM" id="SSF48452">
    <property type="entry name" value="TPR-like"/>
    <property type="match status" value="1"/>
</dbReference>
<dbReference type="CDD" id="cd12296">
    <property type="entry name" value="RRM1_Prp24"/>
    <property type="match status" value="1"/>
</dbReference>
<evidence type="ECO:0000313" key="7">
    <source>
        <dbReference type="Proteomes" id="UP000053558"/>
    </source>
</evidence>
<dbReference type="OrthoDB" id="360390at2759"/>
<feature type="region of interest" description="Disordered" evidence="4">
    <location>
        <begin position="975"/>
        <end position="1056"/>
    </location>
</feature>
<dbReference type="Proteomes" id="UP000053558">
    <property type="component" value="Unassembled WGS sequence"/>
</dbReference>
<evidence type="ECO:0000256" key="3">
    <source>
        <dbReference type="PROSITE-ProRule" id="PRU00176"/>
    </source>
</evidence>
<dbReference type="OMA" id="LWARYIL"/>
<dbReference type="GO" id="GO:0003723">
    <property type="term" value="F:RNA binding"/>
    <property type="evidence" value="ECO:0007669"/>
    <property type="project" value="UniProtKB-UniRule"/>
</dbReference>
<accession>A0A5M3MP17</accession>
<feature type="region of interest" description="Disordered" evidence="4">
    <location>
        <begin position="581"/>
        <end position="615"/>
    </location>
</feature>
<dbReference type="InterPro" id="IPR034397">
    <property type="entry name" value="Prp24_RRM1"/>
</dbReference>
<feature type="domain" description="RRM" evidence="5">
    <location>
        <begin position="698"/>
        <end position="793"/>
    </location>
</feature>
<proteinExistence type="predicted"/>
<keyword evidence="2 3" id="KW-0694">RNA-binding</keyword>
<dbReference type="EMBL" id="JH711578">
    <property type="protein sequence ID" value="EIW80918.1"/>
    <property type="molecule type" value="Genomic_DNA"/>
</dbReference>
<dbReference type="InterPro" id="IPR012677">
    <property type="entry name" value="Nucleotide-bd_a/b_plait_sf"/>
</dbReference>
<reference evidence="7" key="1">
    <citation type="journal article" date="2012" name="Science">
        <title>The Paleozoic origin of enzymatic lignin decomposition reconstructed from 31 fungal genomes.</title>
        <authorList>
            <person name="Floudas D."/>
            <person name="Binder M."/>
            <person name="Riley R."/>
            <person name="Barry K."/>
            <person name="Blanchette R.A."/>
            <person name="Henrissat B."/>
            <person name="Martinez A.T."/>
            <person name="Otillar R."/>
            <person name="Spatafora J.W."/>
            <person name="Yadav J.S."/>
            <person name="Aerts A."/>
            <person name="Benoit I."/>
            <person name="Boyd A."/>
            <person name="Carlson A."/>
            <person name="Copeland A."/>
            <person name="Coutinho P.M."/>
            <person name="de Vries R.P."/>
            <person name="Ferreira P."/>
            <person name="Findley K."/>
            <person name="Foster B."/>
            <person name="Gaskell J."/>
            <person name="Glotzer D."/>
            <person name="Gorecki P."/>
            <person name="Heitman J."/>
            <person name="Hesse C."/>
            <person name="Hori C."/>
            <person name="Igarashi K."/>
            <person name="Jurgens J.A."/>
            <person name="Kallen N."/>
            <person name="Kersten P."/>
            <person name="Kohler A."/>
            <person name="Kuees U."/>
            <person name="Kumar T.K.A."/>
            <person name="Kuo A."/>
            <person name="LaButti K."/>
            <person name="Larrondo L.F."/>
            <person name="Lindquist E."/>
            <person name="Ling A."/>
            <person name="Lombard V."/>
            <person name="Lucas S."/>
            <person name="Lundell T."/>
            <person name="Martin R."/>
            <person name="McLaughlin D.J."/>
            <person name="Morgenstern I."/>
            <person name="Morin E."/>
            <person name="Murat C."/>
            <person name="Nagy L.G."/>
            <person name="Nolan M."/>
            <person name="Ohm R.A."/>
            <person name="Patyshakuliyeva A."/>
            <person name="Rokas A."/>
            <person name="Ruiz-Duenas F.J."/>
            <person name="Sabat G."/>
            <person name="Salamov A."/>
            <person name="Samejima M."/>
            <person name="Schmutz J."/>
            <person name="Slot J.C."/>
            <person name="St John F."/>
            <person name="Stenlid J."/>
            <person name="Sun H."/>
            <person name="Sun S."/>
            <person name="Syed K."/>
            <person name="Tsang A."/>
            <person name="Wiebenga A."/>
            <person name="Young D."/>
            <person name="Pisabarro A."/>
            <person name="Eastwood D.C."/>
            <person name="Martin F."/>
            <person name="Cullen D."/>
            <person name="Grigoriev I.V."/>
            <person name="Hibbett D.S."/>
        </authorList>
    </citation>
    <scope>NUCLEOTIDE SEQUENCE [LARGE SCALE GENOMIC DNA]</scope>
    <source>
        <strain evidence="7">RWD-64-598 SS2</strain>
    </source>
</reference>
<evidence type="ECO:0000313" key="6">
    <source>
        <dbReference type="EMBL" id="EIW80918.1"/>
    </source>
</evidence>
<organism evidence="6 7">
    <name type="scientific">Coniophora puteana (strain RWD-64-598)</name>
    <name type="common">Brown rot fungus</name>
    <dbReference type="NCBI Taxonomy" id="741705"/>
    <lineage>
        <taxon>Eukaryota</taxon>
        <taxon>Fungi</taxon>
        <taxon>Dikarya</taxon>
        <taxon>Basidiomycota</taxon>
        <taxon>Agaricomycotina</taxon>
        <taxon>Agaricomycetes</taxon>
        <taxon>Agaricomycetidae</taxon>
        <taxon>Boletales</taxon>
        <taxon>Coniophorineae</taxon>
        <taxon>Coniophoraceae</taxon>
        <taxon>Coniophora</taxon>
    </lineage>
</organism>
<feature type="domain" description="RRM" evidence="5">
    <location>
        <begin position="807"/>
        <end position="883"/>
    </location>
</feature>
<dbReference type="SMART" id="SM00360">
    <property type="entry name" value="RRM"/>
    <property type="match status" value="4"/>
</dbReference>
<feature type="compositionally biased region" description="Polar residues" evidence="4">
    <location>
        <begin position="1028"/>
        <end position="1042"/>
    </location>
</feature>
<dbReference type="AlphaFoldDB" id="A0A5M3MP17"/>
<dbReference type="InterPro" id="IPR000504">
    <property type="entry name" value="RRM_dom"/>
</dbReference>
<protein>
    <recommendedName>
        <fullName evidence="5">RRM domain-containing protein</fullName>
    </recommendedName>
</protein>
<dbReference type="Gene3D" id="3.30.70.330">
    <property type="match status" value="4"/>
</dbReference>
<comment type="caution">
    <text evidence="6">The sequence shown here is derived from an EMBL/GenBank/DDBJ whole genome shotgun (WGS) entry which is preliminary data.</text>
</comment>
<feature type="domain" description="RRM" evidence="5">
    <location>
        <begin position="624"/>
        <end position="697"/>
    </location>
</feature>
<feature type="compositionally biased region" description="Basic and acidic residues" evidence="4">
    <location>
        <begin position="1046"/>
        <end position="1056"/>
    </location>
</feature>
<keyword evidence="7" id="KW-1185">Reference proteome</keyword>
<evidence type="ECO:0000256" key="2">
    <source>
        <dbReference type="ARBA" id="ARBA00022884"/>
    </source>
</evidence>
<dbReference type="KEGG" id="cput:CONPUDRAFT_103939"/>